<feature type="coiled-coil region" evidence="1">
    <location>
        <begin position="86"/>
        <end position="113"/>
    </location>
</feature>
<keyword evidence="4" id="KW-1185">Reference proteome</keyword>
<feature type="region of interest" description="Disordered" evidence="2">
    <location>
        <begin position="1310"/>
        <end position="1336"/>
    </location>
</feature>
<sequence length="1939" mass="211464">MGPRAEAALQPLRGPAGQDYAFFPVYSAPTHLKNYVEIGKRVTNWIEHTTDALGVRTMIVVGGDLNSDMGLHRDSDGIVQVTDEEQESIREQLKEVTAVLKQIRETHEKQRKKRLVEEIWEAHERSDFAEMHRLRIQYQMNGRDPTALDQLIFAQPAMAPPAPAEWQVAKRGPQATGAAGAAKKGEGSTGKGGAASGSGGGRAPAGGDLDFENEGYDDKLTTIQKLSLRNSQDIRELCRASTDFWLIPVASPPFKAAIAAARTYVEATNHALGLLIVQETILTFKVGETYEKEDLDETERMGKMHYTLAPQLTIAAILQKNEPAEQVLLAARNYSPVKLKEAMTTVRTWRLWFSAVRNVIRNASSTLLPASMPTTTLFPVGPVKFRPLSVPELPGRHLVAHLLDISAVQMIVVFPWLATGILLVLQLLHGPALGRHAQSAALELPLYAADATCWRKRRKLLFCCEPCWREGLADVVALALVGGAVAGLQDEVNVRVPERIGSQVQENQPEQVQQEVPGMGLRLRACYANYPFRQPGNPGTPVRTERWATASLHLLFVVQRKKRMDDDIIALAMAAPMGDAREQKTAKEKRLDALQRGRQTRIDNLRARQKALSEEDTQQLAITSLTQPACVVPAAARRMASRPETRLKAMMQLACSPKIRGGSAAIERVRRLQDQSVAIVGKLCLDRQLRGWQMWLSRAPPAVAGARLFAIRGVSAMWDEASQSSRALLLRRNLCHDLGQSQKTVNVMVVLGAAFQAFVQRGSLQSISDVQHLLQIEWQPWICAPLFLENTTAKLLFEGLRKSMPIEFANARSSILSLAGVAGMLYCLSKMIGIGKNVNALAAAIHDHVKSNIVIRYGEPEGHHHVLQAVLDVFAIDGDRGLIWQGGCLARSRRATAFRRDLEELCKRSLFDRSAGAWVYYVSVAPSSSHRPRVDLDEAAKYISAPLIKCLVGRRWEVAALSRWTGVMRCLKRVVLGAMFNNVLPSTLSALSSNMGITDAKLEKEKNDSMARIARGEDANTFTLTNMTRVMTVSKYFRDATSRWQIGALLIGCAQIEKLHWQVLGSTAENRRKANLTDLVDPQVSIIGQSQAQLLRLLQEWNLSDASPWRLLAFLGLQDLRAADVQAYSRSLVLSVSCSLFQRLEALVGATTALTPNVRHATWPYKLQWLISPNVSDGDRAGAIQEFLDANDCCIGPFGRTFRRRFPSRSALLSREAAAAILFWQRELLFTTAPAECEHKAMKGEMATSTTGLAHSPVVWRAVCRHLGKAHEIRGGSSCSLPLRRSVPEAQAVLGQERGMPICDCAGPRADPLQLDGRPADAAGDGDSADDGDQRDGVDLEELVKGGNPKMAYSNRQVRLRREFFNRPMTRDEVTAEHLRNGKEYDDDPSIGARWTALFAARQRQRKRLSQAPSGLPSSATPEEMPRQPVWPESLHDGDAVEDAPIASTVLANYHSSLSVDGIEKLATDAKPFTVQEDGLQEHVASQETLWGCGGEWRNVCTKLLAQRRLLRKFDVAKASVEALVDSIDKSTIKTKDCLFHFSSKRVVGDGRILHAWAIIKCPMYSPKVQCFVRCRPVSAVGADAVEGGFATRAPAAYPYKLKILQSKSRLCSQSVVNPSVVVDKETSDEFVRRLLCRTSRRVARVNYDEAVDDDLLHVVVTGQGAATDLAPKEGKRVASADAAVDLKLAPTGSAILSGIMSAEGAGAGAAAAASPPAILDGGGHADGGLGDGLDQLMADYLDEHLHGDVAGAMEFIDDNLAGDIAEAEADADDADDFGMGEPEPEGEGEGLHHHGEGGPGPDPECPGRRDALVVAAADAAAALGGAPLPVAPLAAEPGGAGAAPYHVDVLGVVTGLAPPHSGVPTCGFAGYRGDRTNIFANCHLHPKCSVSAGIMRHHVPMKYMAEWLMLGEVVDRDLPMEERMAAGARHRALWVRPY</sequence>
<name>A0ABN9Q022_9DINO</name>
<evidence type="ECO:0000256" key="1">
    <source>
        <dbReference type="SAM" id="Coils"/>
    </source>
</evidence>
<feature type="region of interest" description="Disordered" evidence="2">
    <location>
        <begin position="1404"/>
        <end position="1429"/>
    </location>
</feature>
<feature type="compositionally biased region" description="Low complexity" evidence="2">
    <location>
        <begin position="1316"/>
        <end position="1326"/>
    </location>
</feature>
<dbReference type="EMBL" id="CAUYUJ010002002">
    <property type="protein sequence ID" value="CAK0798716.1"/>
    <property type="molecule type" value="Genomic_DNA"/>
</dbReference>
<dbReference type="Proteomes" id="UP001189429">
    <property type="component" value="Unassembled WGS sequence"/>
</dbReference>
<gene>
    <name evidence="3" type="ORF">PCOR1329_LOCUS7386</name>
</gene>
<proteinExistence type="predicted"/>
<feature type="compositionally biased region" description="Acidic residues" evidence="2">
    <location>
        <begin position="1774"/>
        <end position="1789"/>
    </location>
</feature>
<reference evidence="3" key="1">
    <citation type="submission" date="2023-10" db="EMBL/GenBank/DDBJ databases">
        <authorList>
            <person name="Chen Y."/>
            <person name="Shah S."/>
            <person name="Dougan E. K."/>
            <person name="Thang M."/>
            <person name="Chan C."/>
        </authorList>
    </citation>
    <scope>NUCLEOTIDE SEQUENCE [LARGE SCALE GENOMIC DNA]</scope>
</reference>
<feature type="compositionally biased region" description="Gly residues" evidence="2">
    <location>
        <begin position="187"/>
        <end position="204"/>
    </location>
</feature>
<organism evidence="3 4">
    <name type="scientific">Prorocentrum cordatum</name>
    <dbReference type="NCBI Taxonomy" id="2364126"/>
    <lineage>
        <taxon>Eukaryota</taxon>
        <taxon>Sar</taxon>
        <taxon>Alveolata</taxon>
        <taxon>Dinophyceae</taxon>
        <taxon>Prorocentrales</taxon>
        <taxon>Prorocentraceae</taxon>
        <taxon>Prorocentrum</taxon>
    </lineage>
</organism>
<comment type="caution">
    <text evidence="3">The sequence shown here is derived from an EMBL/GenBank/DDBJ whole genome shotgun (WGS) entry which is preliminary data.</text>
</comment>
<feature type="region of interest" description="Disordered" evidence="2">
    <location>
        <begin position="167"/>
        <end position="213"/>
    </location>
</feature>
<protein>
    <submittedName>
        <fullName evidence="3">Uncharacterized protein</fullName>
    </submittedName>
</protein>
<feature type="compositionally biased region" description="Polar residues" evidence="2">
    <location>
        <begin position="1411"/>
        <end position="1421"/>
    </location>
</feature>
<evidence type="ECO:0000313" key="4">
    <source>
        <dbReference type="Proteomes" id="UP001189429"/>
    </source>
</evidence>
<evidence type="ECO:0000256" key="2">
    <source>
        <dbReference type="SAM" id="MobiDB-lite"/>
    </source>
</evidence>
<accession>A0ABN9Q022</accession>
<evidence type="ECO:0000313" key="3">
    <source>
        <dbReference type="EMBL" id="CAK0798716.1"/>
    </source>
</evidence>
<feature type="region of interest" description="Disordered" evidence="2">
    <location>
        <begin position="1774"/>
        <end position="1809"/>
    </location>
</feature>
<keyword evidence="1" id="KW-0175">Coiled coil</keyword>